<protein>
    <recommendedName>
        <fullName evidence="2">Helix-hairpin-helix DNA-binding motif class 1 domain-containing protein</fullName>
    </recommendedName>
</protein>
<dbReference type="Pfam" id="PF12836">
    <property type="entry name" value="HHH_3"/>
    <property type="match status" value="1"/>
</dbReference>
<organism evidence="3 4">
    <name type="scientific">Terasakiispira papahanaumokuakeensis</name>
    <dbReference type="NCBI Taxonomy" id="197479"/>
    <lineage>
        <taxon>Bacteria</taxon>
        <taxon>Pseudomonadati</taxon>
        <taxon>Pseudomonadota</taxon>
        <taxon>Gammaproteobacteria</taxon>
        <taxon>Oceanospirillales</taxon>
        <taxon>Terasakiispira</taxon>
    </lineage>
</organism>
<keyword evidence="1" id="KW-0732">Signal</keyword>
<proteinExistence type="predicted"/>
<dbReference type="InterPro" id="IPR004509">
    <property type="entry name" value="Competence_ComEA_HhH"/>
</dbReference>
<feature type="domain" description="Helix-hairpin-helix DNA-binding motif class 1" evidence="2">
    <location>
        <begin position="52"/>
        <end position="71"/>
    </location>
</feature>
<accession>A0A1E2VFA9</accession>
<dbReference type="GO" id="GO:0015627">
    <property type="term" value="C:type II protein secretion system complex"/>
    <property type="evidence" value="ECO:0007669"/>
    <property type="project" value="TreeGrafter"/>
</dbReference>
<dbReference type="GO" id="GO:0003677">
    <property type="term" value="F:DNA binding"/>
    <property type="evidence" value="ECO:0007669"/>
    <property type="project" value="InterPro"/>
</dbReference>
<dbReference type="EMBL" id="MDTQ01000001">
    <property type="protein sequence ID" value="ODC05345.1"/>
    <property type="molecule type" value="Genomic_DNA"/>
</dbReference>
<dbReference type="PANTHER" id="PTHR21180">
    <property type="entry name" value="ENDONUCLEASE/EXONUCLEASE/PHOSPHATASE FAMILY DOMAIN-CONTAINING PROTEIN 1"/>
    <property type="match status" value="1"/>
</dbReference>
<dbReference type="STRING" id="197479.BFW38_09735"/>
<sequence>MLTSVSTALVLFILIAPAQAAEVADPSTPVTQPSLTQPSTEALISLNQATLEQLQQIKGIGPAKAEAIVRYREGQGAFTSLETLQQVPGIGPALLERMRPYITL</sequence>
<dbReference type="NCBIfam" id="TIGR00426">
    <property type="entry name" value="competence protein ComEA helix-hairpin-helix repeat region"/>
    <property type="match status" value="1"/>
</dbReference>
<feature type="domain" description="Helix-hairpin-helix DNA-binding motif class 1" evidence="2">
    <location>
        <begin position="82"/>
        <end position="101"/>
    </location>
</feature>
<evidence type="ECO:0000259" key="2">
    <source>
        <dbReference type="SMART" id="SM00278"/>
    </source>
</evidence>
<feature type="chain" id="PRO_5009119801" description="Helix-hairpin-helix DNA-binding motif class 1 domain-containing protein" evidence="1">
    <location>
        <begin position="21"/>
        <end position="104"/>
    </location>
</feature>
<dbReference type="GO" id="GO:0015628">
    <property type="term" value="P:protein secretion by the type II secretion system"/>
    <property type="evidence" value="ECO:0007669"/>
    <property type="project" value="TreeGrafter"/>
</dbReference>
<comment type="caution">
    <text evidence="3">The sequence shown here is derived from an EMBL/GenBank/DDBJ whole genome shotgun (WGS) entry which is preliminary data.</text>
</comment>
<name>A0A1E2VFA9_9GAMM</name>
<evidence type="ECO:0000313" key="4">
    <source>
        <dbReference type="Proteomes" id="UP000094291"/>
    </source>
</evidence>
<dbReference type="AlphaFoldDB" id="A0A1E2VFA9"/>
<evidence type="ECO:0000313" key="3">
    <source>
        <dbReference type="EMBL" id="ODC05345.1"/>
    </source>
</evidence>
<dbReference type="PANTHER" id="PTHR21180:SF32">
    <property type="entry name" value="ENDONUCLEASE_EXONUCLEASE_PHOSPHATASE FAMILY DOMAIN-CONTAINING PROTEIN 1"/>
    <property type="match status" value="1"/>
</dbReference>
<dbReference type="InterPro" id="IPR051675">
    <property type="entry name" value="Endo/Exo/Phosphatase_dom_1"/>
</dbReference>
<dbReference type="InterPro" id="IPR003583">
    <property type="entry name" value="Hlx-hairpin-Hlx_DNA-bd_motif"/>
</dbReference>
<dbReference type="InterPro" id="IPR010994">
    <property type="entry name" value="RuvA_2-like"/>
</dbReference>
<keyword evidence="4" id="KW-1185">Reference proteome</keyword>
<dbReference type="Proteomes" id="UP000094291">
    <property type="component" value="Unassembled WGS sequence"/>
</dbReference>
<dbReference type="SMART" id="SM00278">
    <property type="entry name" value="HhH1"/>
    <property type="match status" value="2"/>
</dbReference>
<dbReference type="SUPFAM" id="SSF47781">
    <property type="entry name" value="RuvA domain 2-like"/>
    <property type="match status" value="1"/>
</dbReference>
<gene>
    <name evidence="3" type="ORF">BFW38_09735</name>
</gene>
<feature type="signal peptide" evidence="1">
    <location>
        <begin position="1"/>
        <end position="20"/>
    </location>
</feature>
<dbReference type="GO" id="GO:0006281">
    <property type="term" value="P:DNA repair"/>
    <property type="evidence" value="ECO:0007669"/>
    <property type="project" value="InterPro"/>
</dbReference>
<dbReference type="Gene3D" id="1.10.150.320">
    <property type="entry name" value="Photosystem II 12 kDa extrinsic protein"/>
    <property type="match status" value="1"/>
</dbReference>
<evidence type="ECO:0000256" key="1">
    <source>
        <dbReference type="SAM" id="SignalP"/>
    </source>
</evidence>
<reference evidence="3 4" key="1">
    <citation type="submission" date="2016-08" db="EMBL/GenBank/DDBJ databases">
        <authorList>
            <person name="Seilhamer J.J."/>
        </authorList>
    </citation>
    <scope>NUCLEOTIDE SEQUENCE [LARGE SCALE GENOMIC DNA]</scope>
    <source>
        <strain evidence="3 4">PH27A</strain>
    </source>
</reference>